<dbReference type="CDD" id="cd04301">
    <property type="entry name" value="NAT_SF"/>
    <property type="match status" value="1"/>
</dbReference>
<dbReference type="PROSITE" id="PS51186">
    <property type="entry name" value="GNAT"/>
    <property type="match status" value="1"/>
</dbReference>
<dbReference type="Proteomes" id="UP000249467">
    <property type="component" value="Unassembled WGS sequence"/>
</dbReference>
<dbReference type="EMBL" id="QBML01000054">
    <property type="protein sequence ID" value="PZO35619.1"/>
    <property type="molecule type" value="Genomic_DNA"/>
</dbReference>
<evidence type="ECO:0000313" key="4">
    <source>
        <dbReference type="EMBL" id="PZO35619.1"/>
    </source>
</evidence>
<protein>
    <recommendedName>
        <fullName evidence="3">N-acetyltransferase domain-containing protein</fullName>
    </recommendedName>
</protein>
<gene>
    <name evidence="4" type="ORF">DCF19_23505</name>
</gene>
<feature type="domain" description="N-acetyltransferase" evidence="3">
    <location>
        <begin position="10"/>
        <end position="154"/>
    </location>
</feature>
<accession>A0A2W4W0P9</accession>
<sequence>MYKLMDDVEINFRLAQFIDIDPLMALAQEFYQFDRITFDDNVVKAFTALLSDEQFGLIWLICDRDRPIGYVALTFFFSMEYHGRCGLVDELYIQEDYRGKGIGKQVFVVIEDYLKSQGMRSLSLVVDFWNDKAEALYTKIGFQREKRHLMIKHV</sequence>
<proteinExistence type="predicted"/>
<name>A0A2W4W0P9_9CYAN</name>
<dbReference type="InterPro" id="IPR050680">
    <property type="entry name" value="YpeA/RimI_acetyltransf"/>
</dbReference>
<dbReference type="PANTHER" id="PTHR43420">
    <property type="entry name" value="ACETYLTRANSFERASE"/>
    <property type="match status" value="1"/>
</dbReference>
<dbReference type="GO" id="GO:0016747">
    <property type="term" value="F:acyltransferase activity, transferring groups other than amino-acyl groups"/>
    <property type="evidence" value="ECO:0007669"/>
    <property type="project" value="InterPro"/>
</dbReference>
<evidence type="ECO:0000313" key="5">
    <source>
        <dbReference type="Proteomes" id="UP000249467"/>
    </source>
</evidence>
<dbReference type="InterPro" id="IPR000182">
    <property type="entry name" value="GNAT_dom"/>
</dbReference>
<keyword evidence="1" id="KW-0808">Transferase</keyword>
<evidence type="ECO:0000256" key="1">
    <source>
        <dbReference type="ARBA" id="ARBA00022679"/>
    </source>
</evidence>
<dbReference type="Gene3D" id="3.40.630.30">
    <property type="match status" value="1"/>
</dbReference>
<dbReference type="Pfam" id="PF00583">
    <property type="entry name" value="Acetyltransf_1"/>
    <property type="match status" value="1"/>
</dbReference>
<organism evidence="4 5">
    <name type="scientific">Pseudanabaena frigida</name>
    <dbReference type="NCBI Taxonomy" id="945775"/>
    <lineage>
        <taxon>Bacteria</taxon>
        <taxon>Bacillati</taxon>
        <taxon>Cyanobacteriota</taxon>
        <taxon>Cyanophyceae</taxon>
        <taxon>Pseudanabaenales</taxon>
        <taxon>Pseudanabaenaceae</taxon>
        <taxon>Pseudanabaena</taxon>
    </lineage>
</organism>
<dbReference type="InterPro" id="IPR016181">
    <property type="entry name" value="Acyl_CoA_acyltransferase"/>
</dbReference>
<reference evidence="4 5" key="2">
    <citation type="submission" date="2018-06" db="EMBL/GenBank/DDBJ databases">
        <title>Metagenomic assembly of (sub)arctic Cyanobacteria and their associated microbiome from non-axenic cultures.</title>
        <authorList>
            <person name="Baurain D."/>
        </authorList>
    </citation>
    <scope>NUCLEOTIDE SEQUENCE [LARGE SCALE GENOMIC DNA]</scope>
    <source>
        <strain evidence="4">ULC066bin1</strain>
    </source>
</reference>
<evidence type="ECO:0000256" key="2">
    <source>
        <dbReference type="ARBA" id="ARBA00023315"/>
    </source>
</evidence>
<dbReference type="SUPFAM" id="SSF55729">
    <property type="entry name" value="Acyl-CoA N-acyltransferases (Nat)"/>
    <property type="match status" value="1"/>
</dbReference>
<comment type="caution">
    <text evidence="4">The sequence shown here is derived from an EMBL/GenBank/DDBJ whole genome shotgun (WGS) entry which is preliminary data.</text>
</comment>
<dbReference type="AlphaFoldDB" id="A0A2W4W0P9"/>
<keyword evidence="2" id="KW-0012">Acyltransferase</keyword>
<evidence type="ECO:0000259" key="3">
    <source>
        <dbReference type="PROSITE" id="PS51186"/>
    </source>
</evidence>
<reference evidence="4 5" key="1">
    <citation type="submission" date="2018-04" db="EMBL/GenBank/DDBJ databases">
        <authorList>
            <person name="Go L.Y."/>
            <person name="Mitchell J.A."/>
        </authorList>
    </citation>
    <scope>NUCLEOTIDE SEQUENCE [LARGE SCALE GENOMIC DNA]</scope>
    <source>
        <strain evidence="4">ULC066bin1</strain>
    </source>
</reference>